<dbReference type="Pfam" id="PF21447">
    <property type="entry name" value="Ppx-GppA_III"/>
    <property type="match status" value="1"/>
</dbReference>
<keyword evidence="2" id="KW-0378">Hydrolase</keyword>
<dbReference type="Pfam" id="PF02541">
    <property type="entry name" value="Ppx-GppA"/>
    <property type="match status" value="1"/>
</dbReference>
<proteinExistence type="inferred from homology"/>
<dbReference type="AlphaFoldDB" id="A0A3D9KDF6"/>
<dbReference type="GO" id="GO:0016787">
    <property type="term" value="F:hydrolase activity"/>
    <property type="evidence" value="ECO:0007669"/>
    <property type="project" value="UniProtKB-KW"/>
</dbReference>
<dbReference type="GO" id="GO:0006357">
    <property type="term" value="P:regulation of transcription by RNA polymerase II"/>
    <property type="evidence" value="ECO:0007669"/>
    <property type="project" value="TreeGrafter"/>
</dbReference>
<evidence type="ECO:0000259" key="4">
    <source>
        <dbReference type="Pfam" id="PF21447"/>
    </source>
</evidence>
<dbReference type="PANTHER" id="PTHR30005">
    <property type="entry name" value="EXOPOLYPHOSPHATASE"/>
    <property type="match status" value="1"/>
</dbReference>
<dbReference type="RefSeq" id="WP_116060312.1">
    <property type="nucleotide sequence ID" value="NZ_QRDZ01000006.1"/>
</dbReference>
<feature type="domain" description="Ppx/GppA phosphatase N-terminal" evidence="3">
    <location>
        <begin position="32"/>
        <end position="307"/>
    </location>
</feature>
<organism evidence="5 6">
    <name type="scientific">Cohnella phaseoli</name>
    <dbReference type="NCBI Taxonomy" id="456490"/>
    <lineage>
        <taxon>Bacteria</taxon>
        <taxon>Bacillati</taxon>
        <taxon>Bacillota</taxon>
        <taxon>Bacilli</taxon>
        <taxon>Bacillales</taxon>
        <taxon>Paenibacillaceae</taxon>
        <taxon>Cohnella</taxon>
    </lineage>
</organism>
<evidence type="ECO:0000259" key="3">
    <source>
        <dbReference type="Pfam" id="PF02541"/>
    </source>
</evidence>
<protein>
    <submittedName>
        <fullName evidence="5">Exopolyphosphatase/guanosine-5'-triphosphate, 3'-diphosphate pyrophosphatase</fullName>
    </submittedName>
</protein>
<keyword evidence="6" id="KW-1185">Reference proteome</keyword>
<dbReference type="InterPro" id="IPR043129">
    <property type="entry name" value="ATPase_NBD"/>
</dbReference>
<dbReference type="SUPFAM" id="SSF109604">
    <property type="entry name" value="HD-domain/PDEase-like"/>
    <property type="match status" value="1"/>
</dbReference>
<dbReference type="Gene3D" id="3.30.420.150">
    <property type="entry name" value="Exopolyphosphatase. Domain 2"/>
    <property type="match status" value="1"/>
</dbReference>
<dbReference type="Gene3D" id="1.10.3210.10">
    <property type="entry name" value="Hypothetical protein af1432"/>
    <property type="match status" value="1"/>
</dbReference>
<dbReference type="OrthoDB" id="9807195at2"/>
<dbReference type="InterPro" id="IPR003695">
    <property type="entry name" value="Ppx_GppA_N"/>
</dbReference>
<dbReference type="Gene3D" id="3.30.420.40">
    <property type="match status" value="1"/>
</dbReference>
<comment type="similarity">
    <text evidence="1">Belongs to the GppA/Ppx family.</text>
</comment>
<dbReference type="CDD" id="cd24052">
    <property type="entry name" value="ASKHA_NBD_HpPPX-GppA-like"/>
    <property type="match status" value="1"/>
</dbReference>
<dbReference type="Proteomes" id="UP000256977">
    <property type="component" value="Unassembled WGS sequence"/>
</dbReference>
<dbReference type="SUPFAM" id="SSF53067">
    <property type="entry name" value="Actin-like ATPase domain"/>
    <property type="match status" value="2"/>
</dbReference>
<evidence type="ECO:0000313" key="6">
    <source>
        <dbReference type="Proteomes" id="UP000256977"/>
    </source>
</evidence>
<dbReference type="InterPro" id="IPR030673">
    <property type="entry name" value="PyroPPase_GppA_Ppx"/>
</dbReference>
<dbReference type="EMBL" id="QRDZ01000006">
    <property type="protein sequence ID" value="RED84145.1"/>
    <property type="molecule type" value="Genomic_DNA"/>
</dbReference>
<sequence length="518" mass="56491">MRATTNRITGIIDIGSNTVRLSVYQLTVSGAYRVVDQGRWSARLSQRMAADGTLPEEAVNELAEVLRHYVRICAKHGAERVRAVATAAIRQAANREDVIRRLRSAAGVDIEILSGEEEARIGSAAMLNSLRFADGFVVDIGGGSTEITLIRERKVAQAVSFPIGCVNVSARYGLGEAAVEQATLTAIVAETKRLLQEADWIAQHPGLPLIGLGGTVRALAKLRQREIDYPFPHLHGYELPASDVSATLDDLARLPVPQRRKRPGLSKDRGDVIVPGLAILRGVVEHARSSTLVVCGTGLRDGLFYETCRPYPPPQSNDDVLEESIRNLAALYPAAPEGHLQQVRKMAVALFEQLNIVSPLPAGSRRLLDTAARLFRIGAMIDYNDCADHTFYMLLHTHWNGLSHREKILAAGIASYRSASSLKRKLSPYQSMLADGDAETIGKLGALLLLASALDRSESQAISSLHISVKGKHLKLLAESEHPLPVEQMEVGNMAKEFKKIWGMTPDLQTIQEDHSPA</sequence>
<dbReference type="PANTHER" id="PTHR30005:SF0">
    <property type="entry name" value="RETROGRADE REGULATION PROTEIN 2"/>
    <property type="match status" value="1"/>
</dbReference>
<accession>A0A3D9KDF6</accession>
<reference evidence="5 6" key="1">
    <citation type="submission" date="2018-07" db="EMBL/GenBank/DDBJ databases">
        <title>Genomic Encyclopedia of Type Strains, Phase III (KMG-III): the genomes of soil and plant-associated and newly described type strains.</title>
        <authorList>
            <person name="Whitman W."/>
        </authorList>
    </citation>
    <scope>NUCLEOTIDE SEQUENCE [LARGE SCALE GENOMIC DNA]</scope>
    <source>
        <strain evidence="5 6">CECT 7287</strain>
    </source>
</reference>
<evidence type="ECO:0000313" key="5">
    <source>
        <dbReference type="EMBL" id="RED84145.1"/>
    </source>
</evidence>
<dbReference type="PIRSF" id="PIRSF001267">
    <property type="entry name" value="Pyrophosphatase_GppA_Ppx"/>
    <property type="match status" value="1"/>
</dbReference>
<comment type="caution">
    <text evidence="5">The sequence shown here is derived from an EMBL/GenBank/DDBJ whole genome shotgun (WGS) entry which is preliminary data.</text>
</comment>
<name>A0A3D9KDF6_9BACL</name>
<feature type="domain" description="Ppx/GppA phosphatase C-terminal" evidence="4">
    <location>
        <begin position="323"/>
        <end position="476"/>
    </location>
</feature>
<evidence type="ECO:0000256" key="2">
    <source>
        <dbReference type="ARBA" id="ARBA00022801"/>
    </source>
</evidence>
<evidence type="ECO:0000256" key="1">
    <source>
        <dbReference type="ARBA" id="ARBA00007125"/>
    </source>
</evidence>
<dbReference type="InterPro" id="IPR048950">
    <property type="entry name" value="Ppx_GppA_C"/>
</dbReference>
<gene>
    <name evidence="5" type="ORF">DFP98_10615</name>
</gene>
<dbReference type="InterPro" id="IPR050273">
    <property type="entry name" value="GppA/Ppx_hydrolase"/>
</dbReference>